<dbReference type="PANTHER" id="PTHR28069:SF1">
    <property type="entry name" value="PROTEIN MSS51, MITOCHONDRIAL"/>
    <property type="match status" value="1"/>
</dbReference>
<evidence type="ECO:0000259" key="3">
    <source>
        <dbReference type="Pfam" id="PF20179"/>
    </source>
</evidence>
<dbReference type="AlphaFoldDB" id="A0A2S5BC08"/>
<evidence type="ECO:0000256" key="1">
    <source>
        <dbReference type="SAM" id="MobiDB-lite"/>
    </source>
</evidence>
<dbReference type="InterPro" id="IPR046824">
    <property type="entry name" value="Mss51-like_C"/>
</dbReference>
<name>A0A2S5BC08_9BASI</name>
<feature type="region of interest" description="Disordered" evidence="1">
    <location>
        <begin position="1"/>
        <end position="45"/>
    </location>
</feature>
<protein>
    <submittedName>
        <fullName evidence="4">Uncharacterized protein</fullName>
    </submittedName>
</protein>
<dbReference type="EMBL" id="PJQD01000025">
    <property type="protein sequence ID" value="POY74309.1"/>
    <property type="molecule type" value="Genomic_DNA"/>
</dbReference>
<gene>
    <name evidence="4" type="ORF">BMF94_2503</name>
</gene>
<dbReference type="STRING" id="741276.A0A2S5BC08"/>
<sequence>MSHRIATTTTRRSLARAGTPNGRRSLFGLSNRKPKPSTTATTAPKAPLLTQDNLFHPLSQSPFPEMRAKGDRIRQLAWCPVSLSKYSEHLHVNYECPDCGYPTHATRERWQEDDQHARYWPRLREANEDEHDLRSGREMTEFKLPGEQPYEEAVSFGNWDVFLYTRGFPSIESERSRRHVSKLLTYPISIGSVLHENSPYTVRNRRLLPEGLRSLMALRHSLHPTEDRNDSSAKAGLLPPQPVRILILGARAESSLPPHVLAQLSHLFPAVPLHVFFIGPEAYLPAPARAATTTSSSSSSSSQEQEAAEPKSVYGVPSHTRIEHDGRLTITTLKSPYAEVHDLLGPFDPYQDVFFAFSPGFGFPDEQSPELTQLETNWNADVRKILETKCALFGTGFSPVDIERDVVALDKAQGIRGEFDWLLTPGENVFGSEKWEVAEFDPRVAVKTNWGIWGIRGKRYEVRGADGEDQVIAV</sequence>
<dbReference type="Pfam" id="PF13824">
    <property type="entry name" value="zf-Mss51"/>
    <property type="match status" value="1"/>
</dbReference>
<feature type="domain" description="Mitochondrial splicing suppressor 51-like C-terminal" evidence="3">
    <location>
        <begin position="233"/>
        <end position="437"/>
    </location>
</feature>
<evidence type="ECO:0000313" key="4">
    <source>
        <dbReference type="EMBL" id="POY74309.1"/>
    </source>
</evidence>
<feature type="compositionally biased region" description="Low complexity" evidence="1">
    <location>
        <begin position="1"/>
        <end position="19"/>
    </location>
</feature>
<keyword evidence="5" id="KW-1185">Reference proteome</keyword>
<organism evidence="4 5">
    <name type="scientific">Rhodotorula taiwanensis</name>
    <dbReference type="NCBI Taxonomy" id="741276"/>
    <lineage>
        <taxon>Eukaryota</taxon>
        <taxon>Fungi</taxon>
        <taxon>Dikarya</taxon>
        <taxon>Basidiomycota</taxon>
        <taxon>Pucciniomycotina</taxon>
        <taxon>Microbotryomycetes</taxon>
        <taxon>Sporidiobolales</taxon>
        <taxon>Sporidiobolaceae</taxon>
        <taxon>Rhodotorula</taxon>
    </lineage>
</organism>
<feature type="region of interest" description="Disordered" evidence="1">
    <location>
        <begin position="289"/>
        <end position="317"/>
    </location>
</feature>
<proteinExistence type="predicted"/>
<feature type="domain" description="Mitochondrial splicing suppressor 51 zinc-finger" evidence="2">
    <location>
        <begin position="79"/>
        <end position="133"/>
    </location>
</feature>
<feature type="compositionally biased region" description="Low complexity" evidence="1">
    <location>
        <begin position="36"/>
        <end position="45"/>
    </location>
</feature>
<evidence type="ECO:0000259" key="2">
    <source>
        <dbReference type="Pfam" id="PF13824"/>
    </source>
</evidence>
<evidence type="ECO:0000313" key="5">
    <source>
        <dbReference type="Proteomes" id="UP000237144"/>
    </source>
</evidence>
<feature type="compositionally biased region" description="Low complexity" evidence="1">
    <location>
        <begin position="292"/>
        <end position="302"/>
    </location>
</feature>
<dbReference type="InterPro" id="IPR032717">
    <property type="entry name" value="Mss51_Znf"/>
</dbReference>
<dbReference type="PANTHER" id="PTHR28069">
    <property type="entry name" value="GH20023P"/>
    <property type="match status" value="1"/>
</dbReference>
<dbReference type="Proteomes" id="UP000237144">
    <property type="component" value="Unassembled WGS sequence"/>
</dbReference>
<dbReference type="Pfam" id="PF20179">
    <property type="entry name" value="MSS51_C"/>
    <property type="match status" value="1"/>
</dbReference>
<comment type="caution">
    <text evidence="4">The sequence shown here is derived from an EMBL/GenBank/DDBJ whole genome shotgun (WGS) entry which is preliminary data.</text>
</comment>
<reference evidence="4 5" key="1">
    <citation type="journal article" date="2018" name="Front. Microbiol.">
        <title>Prospects for Fungal Bioremediation of Acidic Radioactive Waste Sites: Characterization and Genome Sequence of Rhodotorula taiwanensis MD1149.</title>
        <authorList>
            <person name="Tkavc R."/>
            <person name="Matrosova V.Y."/>
            <person name="Grichenko O.E."/>
            <person name="Gostincar C."/>
            <person name="Volpe R.P."/>
            <person name="Klimenkova P."/>
            <person name="Gaidamakova E.K."/>
            <person name="Zhou C.E."/>
            <person name="Stewart B.J."/>
            <person name="Lyman M.G."/>
            <person name="Malfatti S.A."/>
            <person name="Rubinfeld B."/>
            <person name="Courtot M."/>
            <person name="Singh J."/>
            <person name="Dalgard C.L."/>
            <person name="Hamilton T."/>
            <person name="Frey K.G."/>
            <person name="Gunde-Cimerman N."/>
            <person name="Dugan L."/>
            <person name="Daly M.J."/>
        </authorList>
    </citation>
    <scope>NUCLEOTIDE SEQUENCE [LARGE SCALE GENOMIC DNA]</scope>
    <source>
        <strain evidence="4 5">MD1149</strain>
    </source>
</reference>
<dbReference type="OrthoDB" id="5282002at2759"/>
<accession>A0A2S5BC08</accession>